<evidence type="ECO:0000313" key="3">
    <source>
        <dbReference type="Proteomes" id="UP000286746"/>
    </source>
</evidence>
<sequence length="227" mass="23771">MSAPRRLLTTACVTALALTAPLGGGLSAAATPEGPRPVPAPQGDLTRVGTGSGAFCLAPEAGRALAMAHVRLNAVRPARLTGTHERRCVTVPITGGTFDRSLSKGELRFDGGFEFTRGGRYLRVNHLKADFATGRISGDVRGARPARAAFLAFTLDRKNVRVSSGKVTARITFTLTSQGAASFKSAFGTTPVKAGDRLFEGTGTADVHLPHPPNALRPARTTLDVQQ</sequence>
<name>A0A401VVN4_STREY</name>
<reference evidence="2 3" key="1">
    <citation type="submission" date="2018-11" db="EMBL/GenBank/DDBJ databases">
        <title>Whole genome sequence of Streptomyces paromomycinus NBRC 15454(T).</title>
        <authorList>
            <person name="Komaki H."/>
            <person name="Tamura T."/>
        </authorList>
    </citation>
    <scope>NUCLEOTIDE SEQUENCE [LARGE SCALE GENOMIC DNA]</scope>
    <source>
        <strain evidence="2 3">NBRC 15454</strain>
    </source>
</reference>
<keyword evidence="1" id="KW-0732">Signal</keyword>
<gene>
    <name evidence="2" type="ORF">GKJPGBOP_00790</name>
</gene>
<keyword evidence="3" id="KW-1185">Reference proteome</keyword>
<feature type="chain" id="PRO_5039165917" description="Htaa domain-containing protein" evidence="1">
    <location>
        <begin position="29"/>
        <end position="227"/>
    </location>
</feature>
<protein>
    <recommendedName>
        <fullName evidence="4">Htaa domain-containing protein</fullName>
    </recommendedName>
</protein>
<evidence type="ECO:0000256" key="1">
    <source>
        <dbReference type="SAM" id="SignalP"/>
    </source>
</evidence>
<feature type="signal peptide" evidence="1">
    <location>
        <begin position="1"/>
        <end position="28"/>
    </location>
</feature>
<evidence type="ECO:0008006" key="4">
    <source>
        <dbReference type="Google" id="ProtNLM"/>
    </source>
</evidence>
<organism evidence="2 3">
    <name type="scientific">Streptomyces paromomycinus</name>
    <name type="common">Streptomyces rimosus subsp. paromomycinus</name>
    <dbReference type="NCBI Taxonomy" id="92743"/>
    <lineage>
        <taxon>Bacteria</taxon>
        <taxon>Bacillati</taxon>
        <taxon>Actinomycetota</taxon>
        <taxon>Actinomycetes</taxon>
        <taxon>Kitasatosporales</taxon>
        <taxon>Streptomycetaceae</taxon>
        <taxon>Streptomyces</taxon>
    </lineage>
</organism>
<dbReference type="Proteomes" id="UP000286746">
    <property type="component" value="Unassembled WGS sequence"/>
</dbReference>
<comment type="caution">
    <text evidence="2">The sequence shown here is derived from an EMBL/GenBank/DDBJ whole genome shotgun (WGS) entry which is preliminary data.</text>
</comment>
<proteinExistence type="predicted"/>
<dbReference type="AlphaFoldDB" id="A0A401VVN4"/>
<evidence type="ECO:0000313" key="2">
    <source>
        <dbReference type="EMBL" id="GCD41137.1"/>
    </source>
</evidence>
<dbReference type="RefSeq" id="WP_125051864.1">
    <property type="nucleotide sequence ID" value="NZ_BHZD01000001.1"/>
</dbReference>
<dbReference type="EMBL" id="BHZD01000001">
    <property type="protein sequence ID" value="GCD41137.1"/>
    <property type="molecule type" value="Genomic_DNA"/>
</dbReference>
<accession>A0A401VVN4</accession>